<dbReference type="EMBL" id="VWOX01000008">
    <property type="protein sequence ID" value="KAA5542226.1"/>
    <property type="molecule type" value="Genomic_DNA"/>
</dbReference>
<dbReference type="AlphaFoldDB" id="A0A5M6D650"/>
<proteinExistence type="predicted"/>
<organism evidence="4 5">
    <name type="scientific">Roseiconus nitratireducens</name>
    <dbReference type="NCBI Taxonomy" id="2605748"/>
    <lineage>
        <taxon>Bacteria</taxon>
        <taxon>Pseudomonadati</taxon>
        <taxon>Planctomycetota</taxon>
        <taxon>Planctomycetia</taxon>
        <taxon>Pirellulales</taxon>
        <taxon>Pirellulaceae</taxon>
        <taxon>Roseiconus</taxon>
    </lineage>
</organism>
<keyword evidence="2" id="KW-0472">Membrane</keyword>
<keyword evidence="3" id="KW-0732">Signal</keyword>
<gene>
    <name evidence="4" type="ORF">FYK55_15600</name>
</gene>
<dbReference type="Proteomes" id="UP000324479">
    <property type="component" value="Unassembled WGS sequence"/>
</dbReference>
<keyword evidence="2" id="KW-1133">Transmembrane helix</keyword>
<evidence type="ECO:0000256" key="3">
    <source>
        <dbReference type="SAM" id="SignalP"/>
    </source>
</evidence>
<name>A0A5M6D650_9BACT</name>
<sequence>MPQISLRWLIALVTVSSLAMAVIHQAVTGDHMGAAIATVVIAATLVPVVMYAATFLLAGLFALIGSAASRPETPQPIHVPTSRMPDQNQT</sequence>
<evidence type="ECO:0000313" key="4">
    <source>
        <dbReference type="EMBL" id="KAA5542226.1"/>
    </source>
</evidence>
<feature type="chain" id="PRO_5024369059" evidence="3">
    <location>
        <begin position="22"/>
        <end position="90"/>
    </location>
</feature>
<dbReference type="RefSeq" id="WP_150077373.1">
    <property type="nucleotide sequence ID" value="NZ_VWOX01000008.1"/>
</dbReference>
<evidence type="ECO:0000256" key="2">
    <source>
        <dbReference type="SAM" id="Phobius"/>
    </source>
</evidence>
<protein>
    <submittedName>
        <fullName evidence="4">Uncharacterized protein</fullName>
    </submittedName>
</protein>
<feature type="transmembrane region" description="Helical" evidence="2">
    <location>
        <begin position="35"/>
        <end position="64"/>
    </location>
</feature>
<feature type="signal peptide" evidence="3">
    <location>
        <begin position="1"/>
        <end position="21"/>
    </location>
</feature>
<comment type="caution">
    <text evidence="4">The sequence shown here is derived from an EMBL/GenBank/DDBJ whole genome shotgun (WGS) entry which is preliminary data.</text>
</comment>
<evidence type="ECO:0000256" key="1">
    <source>
        <dbReference type="SAM" id="MobiDB-lite"/>
    </source>
</evidence>
<keyword evidence="2" id="KW-0812">Transmembrane</keyword>
<keyword evidence="5" id="KW-1185">Reference proteome</keyword>
<feature type="region of interest" description="Disordered" evidence="1">
    <location>
        <begin position="70"/>
        <end position="90"/>
    </location>
</feature>
<reference evidence="4 5" key="1">
    <citation type="submission" date="2019-08" db="EMBL/GenBank/DDBJ databases">
        <authorList>
            <person name="Dhanesh K."/>
            <person name="Kumar G."/>
            <person name="Sasikala C."/>
            <person name="Venkata Ramana C."/>
        </authorList>
    </citation>
    <scope>NUCLEOTIDE SEQUENCE [LARGE SCALE GENOMIC DNA]</scope>
    <source>
        <strain evidence="4 5">JC645</strain>
    </source>
</reference>
<evidence type="ECO:0000313" key="5">
    <source>
        <dbReference type="Proteomes" id="UP000324479"/>
    </source>
</evidence>
<accession>A0A5M6D650</accession>